<keyword evidence="4 6" id="KW-1133">Transmembrane helix</keyword>
<dbReference type="Proteomes" id="UP001418637">
    <property type="component" value="Unassembled WGS sequence"/>
</dbReference>
<organism evidence="7 8">
    <name type="scientific">Hohaiivirga grylli</name>
    <dbReference type="NCBI Taxonomy" id="3133970"/>
    <lineage>
        <taxon>Bacteria</taxon>
        <taxon>Pseudomonadati</taxon>
        <taxon>Pseudomonadota</taxon>
        <taxon>Alphaproteobacteria</taxon>
        <taxon>Hyphomicrobiales</taxon>
        <taxon>Methylobacteriaceae</taxon>
        <taxon>Hohaiivirga</taxon>
    </lineage>
</organism>
<comment type="subcellular location">
    <subcellularLocation>
        <location evidence="1">Cell membrane</location>
        <topology evidence="1">Multi-pass membrane protein</topology>
    </subcellularLocation>
</comment>
<dbReference type="PANTHER" id="PTHR30213:SF0">
    <property type="entry name" value="UPF0761 MEMBRANE PROTEIN YIHY"/>
    <property type="match status" value="1"/>
</dbReference>
<evidence type="ECO:0000256" key="2">
    <source>
        <dbReference type="ARBA" id="ARBA00022475"/>
    </source>
</evidence>
<feature type="transmembrane region" description="Helical" evidence="6">
    <location>
        <begin position="132"/>
        <end position="159"/>
    </location>
</feature>
<dbReference type="InterPro" id="IPR017039">
    <property type="entry name" value="Virul_fac_BrkB"/>
</dbReference>
<evidence type="ECO:0000256" key="6">
    <source>
        <dbReference type="SAM" id="Phobius"/>
    </source>
</evidence>
<evidence type="ECO:0000256" key="5">
    <source>
        <dbReference type="ARBA" id="ARBA00023136"/>
    </source>
</evidence>
<accession>A0ABV0BLR8</accession>
<name>A0ABV0BLR8_9HYPH</name>
<dbReference type="RefSeq" id="WP_346337664.1">
    <property type="nucleotide sequence ID" value="NZ_JBBYXI010000004.1"/>
</dbReference>
<evidence type="ECO:0000256" key="1">
    <source>
        <dbReference type="ARBA" id="ARBA00004651"/>
    </source>
</evidence>
<dbReference type="PANTHER" id="PTHR30213">
    <property type="entry name" value="INNER MEMBRANE PROTEIN YHJD"/>
    <property type="match status" value="1"/>
</dbReference>
<evidence type="ECO:0000313" key="8">
    <source>
        <dbReference type="Proteomes" id="UP001418637"/>
    </source>
</evidence>
<reference evidence="7 8" key="1">
    <citation type="submission" date="2024-04" db="EMBL/GenBank/DDBJ databases">
        <title>A novel species isolated from cricket.</title>
        <authorList>
            <person name="Wang H.-C."/>
        </authorList>
    </citation>
    <scope>NUCLEOTIDE SEQUENCE [LARGE SCALE GENOMIC DNA]</scope>
    <source>
        <strain evidence="7 8">WL0021</strain>
    </source>
</reference>
<gene>
    <name evidence="7" type="ORF">WJT86_11215</name>
</gene>
<dbReference type="Pfam" id="PF03631">
    <property type="entry name" value="Virul_fac_BrkB"/>
    <property type="match status" value="1"/>
</dbReference>
<keyword evidence="5 6" id="KW-0472">Membrane</keyword>
<keyword evidence="3 6" id="KW-0812">Transmembrane</keyword>
<proteinExistence type="predicted"/>
<evidence type="ECO:0000256" key="3">
    <source>
        <dbReference type="ARBA" id="ARBA00022692"/>
    </source>
</evidence>
<feature type="transmembrane region" description="Helical" evidence="6">
    <location>
        <begin position="179"/>
        <end position="197"/>
    </location>
</feature>
<feature type="transmembrane region" description="Helical" evidence="6">
    <location>
        <begin position="204"/>
        <end position="228"/>
    </location>
</feature>
<keyword evidence="8" id="KW-1185">Reference proteome</keyword>
<evidence type="ECO:0000313" key="7">
    <source>
        <dbReference type="EMBL" id="MEN3931622.1"/>
    </source>
</evidence>
<sequence>MRSILTIIWLSFLRFNRHDGWAIASHISLSLLMALFPFLIVLTAIASLVGQTMLATQAIDLMMDGWPQAVSEPILHEIHAIMTGSRAGVVTFGVIFAIYFASSGVEALRIGMNRAYGVREKRAWWLVRLESIGYVLAGAVLLLVVAFLLVMGPRLWLAIEDIWPKAADFIPQWNAGPRLLAATGIIILALIVAHKVIPAGYRSILSVVPGIITTFVLWLCAGIGFGWYLSLYPGAYSSTYGSLATAMVVLVFVNMLAAIFIFGGEINGLLSRKTYITRKQD</sequence>
<keyword evidence="2" id="KW-1003">Cell membrane</keyword>
<feature type="transmembrane region" description="Helical" evidence="6">
    <location>
        <begin position="21"/>
        <end position="46"/>
    </location>
</feature>
<comment type="caution">
    <text evidence="7">The sequence shown here is derived from an EMBL/GenBank/DDBJ whole genome shotgun (WGS) entry which is preliminary data.</text>
</comment>
<evidence type="ECO:0000256" key="4">
    <source>
        <dbReference type="ARBA" id="ARBA00022989"/>
    </source>
</evidence>
<dbReference type="EMBL" id="JBBYXI010000004">
    <property type="protein sequence ID" value="MEN3931622.1"/>
    <property type="molecule type" value="Genomic_DNA"/>
</dbReference>
<protein>
    <submittedName>
        <fullName evidence="7">YihY/virulence factor BrkB family protein</fullName>
    </submittedName>
</protein>
<feature type="transmembrane region" description="Helical" evidence="6">
    <location>
        <begin position="89"/>
        <end position="111"/>
    </location>
</feature>
<dbReference type="PIRSF" id="PIRSF035875">
    <property type="entry name" value="RNase_BN"/>
    <property type="match status" value="1"/>
</dbReference>
<feature type="transmembrane region" description="Helical" evidence="6">
    <location>
        <begin position="240"/>
        <end position="263"/>
    </location>
</feature>